<proteinExistence type="inferred from homology"/>
<feature type="transmembrane region" description="Helical" evidence="7">
    <location>
        <begin position="40"/>
        <end position="62"/>
    </location>
</feature>
<dbReference type="InterPro" id="IPR045324">
    <property type="entry name" value="Small_multidrug_res"/>
</dbReference>
<dbReference type="GO" id="GO:0005886">
    <property type="term" value="C:plasma membrane"/>
    <property type="evidence" value="ECO:0007669"/>
    <property type="project" value="UniProtKB-SubCell"/>
</dbReference>
<keyword evidence="4 7" id="KW-1133">Transmembrane helix</keyword>
<sequence length="118" mass="12291">MKWLVLALGILANAAASLLVKKAVTEPRRMPSLADPIGALLNWPFWVGLVLYGATFLIYTAALTKLPLNVAHPILTSGAIAAVALGSAVFFGESLPWSTIAGIALVILGVALISLKTI</sequence>
<keyword evidence="5 7" id="KW-0472">Membrane</keyword>
<evidence type="ECO:0000256" key="6">
    <source>
        <dbReference type="RuleBase" id="RU003942"/>
    </source>
</evidence>
<name>A0A4Q5IUP1_9ACTN</name>
<keyword evidence="9" id="KW-1185">Reference proteome</keyword>
<dbReference type="EMBL" id="SDPU01000035">
    <property type="protein sequence ID" value="RYU09650.1"/>
    <property type="molecule type" value="Genomic_DNA"/>
</dbReference>
<evidence type="ECO:0000256" key="4">
    <source>
        <dbReference type="ARBA" id="ARBA00022989"/>
    </source>
</evidence>
<dbReference type="InterPro" id="IPR037185">
    <property type="entry name" value="EmrE-like"/>
</dbReference>
<comment type="similarity">
    <text evidence="6">Belongs to the drug/metabolite transporter (DMT) superfamily. Small multidrug resistance (SMR) (TC 2.A.7.1) family.</text>
</comment>
<dbReference type="OrthoDB" id="8908129at2"/>
<dbReference type="PANTHER" id="PTHR30561">
    <property type="entry name" value="SMR FAMILY PROTON-DEPENDENT DRUG EFFLUX TRANSPORTER SUGE"/>
    <property type="match status" value="1"/>
</dbReference>
<dbReference type="InterPro" id="IPR000390">
    <property type="entry name" value="Small_drug/metabolite_transptr"/>
</dbReference>
<keyword evidence="2" id="KW-1003">Cell membrane</keyword>
<dbReference type="RefSeq" id="WP_129989415.1">
    <property type="nucleotide sequence ID" value="NZ_SDPU01000035.1"/>
</dbReference>
<reference evidence="8 9" key="1">
    <citation type="submission" date="2019-01" db="EMBL/GenBank/DDBJ databases">
        <title>Nocardioides guangzhouensis sp. nov., an actinobacterium isolated from soil.</title>
        <authorList>
            <person name="Fu Y."/>
            <person name="Cai Y."/>
            <person name="Lin Z."/>
            <person name="Chen P."/>
        </authorList>
    </citation>
    <scope>NUCLEOTIDE SEQUENCE [LARGE SCALE GENOMIC DNA]</scope>
    <source>
        <strain evidence="8 9">NBRC 105384</strain>
    </source>
</reference>
<evidence type="ECO:0000256" key="7">
    <source>
        <dbReference type="SAM" id="Phobius"/>
    </source>
</evidence>
<evidence type="ECO:0000256" key="5">
    <source>
        <dbReference type="ARBA" id="ARBA00023136"/>
    </source>
</evidence>
<dbReference type="SUPFAM" id="SSF103481">
    <property type="entry name" value="Multidrug resistance efflux transporter EmrE"/>
    <property type="match status" value="1"/>
</dbReference>
<dbReference type="Proteomes" id="UP000291189">
    <property type="component" value="Unassembled WGS sequence"/>
</dbReference>
<evidence type="ECO:0000256" key="1">
    <source>
        <dbReference type="ARBA" id="ARBA00004651"/>
    </source>
</evidence>
<feature type="transmembrane region" description="Helical" evidence="7">
    <location>
        <begin position="74"/>
        <end position="91"/>
    </location>
</feature>
<dbReference type="Gene3D" id="1.10.3730.20">
    <property type="match status" value="1"/>
</dbReference>
<dbReference type="Pfam" id="PF00893">
    <property type="entry name" value="Multi_Drug_Res"/>
    <property type="match status" value="1"/>
</dbReference>
<comment type="caution">
    <text evidence="8">The sequence shown here is derived from an EMBL/GenBank/DDBJ whole genome shotgun (WGS) entry which is preliminary data.</text>
</comment>
<keyword evidence="3 6" id="KW-0812">Transmembrane</keyword>
<comment type="subcellular location">
    <subcellularLocation>
        <location evidence="1 6">Cell membrane</location>
        <topology evidence="1 6">Multi-pass membrane protein</topology>
    </subcellularLocation>
</comment>
<dbReference type="AlphaFoldDB" id="A0A4Q5IUP1"/>
<gene>
    <name evidence="8" type="ORF">ETU37_21715</name>
</gene>
<evidence type="ECO:0000313" key="8">
    <source>
        <dbReference type="EMBL" id="RYU09650.1"/>
    </source>
</evidence>
<evidence type="ECO:0000313" key="9">
    <source>
        <dbReference type="Proteomes" id="UP000291189"/>
    </source>
</evidence>
<dbReference type="PANTHER" id="PTHR30561:SF9">
    <property type="entry name" value="4-AMINO-4-DEOXY-L-ARABINOSE-PHOSPHOUNDECAPRENOL FLIPPASE SUBUNIT ARNF-RELATED"/>
    <property type="match status" value="1"/>
</dbReference>
<feature type="transmembrane region" description="Helical" evidence="7">
    <location>
        <begin position="97"/>
        <end position="115"/>
    </location>
</feature>
<dbReference type="GO" id="GO:0022857">
    <property type="term" value="F:transmembrane transporter activity"/>
    <property type="evidence" value="ECO:0007669"/>
    <property type="project" value="InterPro"/>
</dbReference>
<evidence type="ECO:0000256" key="2">
    <source>
        <dbReference type="ARBA" id="ARBA00022475"/>
    </source>
</evidence>
<organism evidence="8 9">
    <name type="scientific">Nocardioides iriomotensis</name>
    <dbReference type="NCBI Taxonomy" id="715784"/>
    <lineage>
        <taxon>Bacteria</taxon>
        <taxon>Bacillati</taxon>
        <taxon>Actinomycetota</taxon>
        <taxon>Actinomycetes</taxon>
        <taxon>Propionibacteriales</taxon>
        <taxon>Nocardioidaceae</taxon>
        <taxon>Nocardioides</taxon>
    </lineage>
</organism>
<protein>
    <submittedName>
        <fullName evidence="8">Multidrug transporter</fullName>
    </submittedName>
</protein>
<accession>A0A4Q5IUP1</accession>
<evidence type="ECO:0000256" key="3">
    <source>
        <dbReference type="ARBA" id="ARBA00022692"/>
    </source>
</evidence>